<evidence type="ECO:0000256" key="4">
    <source>
        <dbReference type="SAM" id="MobiDB-lite"/>
    </source>
</evidence>
<keyword evidence="1" id="KW-0805">Transcription regulation</keyword>
<evidence type="ECO:0000256" key="3">
    <source>
        <dbReference type="ARBA" id="ARBA00023163"/>
    </source>
</evidence>
<dbReference type="SUPFAM" id="SSF46785">
    <property type="entry name" value="Winged helix' DNA-binding domain"/>
    <property type="match status" value="1"/>
</dbReference>
<feature type="compositionally biased region" description="Polar residues" evidence="4">
    <location>
        <begin position="1"/>
        <end position="11"/>
    </location>
</feature>
<dbReference type="EMBL" id="FOSZ01000002">
    <property type="protein sequence ID" value="SFK79958.1"/>
    <property type="molecule type" value="Genomic_DNA"/>
</dbReference>
<name>A0A1I4CFG1_9RHOB</name>
<evidence type="ECO:0000313" key="6">
    <source>
        <dbReference type="EMBL" id="SFK79958.1"/>
    </source>
</evidence>
<dbReference type="AlphaFoldDB" id="A0A1I4CFG1"/>
<keyword evidence="3" id="KW-0804">Transcription</keyword>
<dbReference type="PANTHER" id="PTHR33204">
    <property type="entry name" value="TRANSCRIPTIONAL REGULATOR, MARR FAMILY"/>
    <property type="match status" value="1"/>
</dbReference>
<feature type="region of interest" description="Disordered" evidence="4">
    <location>
        <begin position="1"/>
        <end position="31"/>
    </location>
</feature>
<keyword evidence="2" id="KW-0238">DNA-binding</keyword>
<dbReference type="Proteomes" id="UP000198851">
    <property type="component" value="Unassembled WGS sequence"/>
</dbReference>
<reference evidence="7" key="1">
    <citation type="submission" date="2016-10" db="EMBL/GenBank/DDBJ databases">
        <authorList>
            <person name="Varghese N."/>
            <person name="Submissions S."/>
        </authorList>
    </citation>
    <scope>NUCLEOTIDE SEQUENCE [LARGE SCALE GENOMIC DNA]</scope>
    <source>
        <strain evidence="7">DSM 28453</strain>
    </source>
</reference>
<sequence length="151" mass="17237">MKNWKTPQEVTLRTPGHKKGTTMPKDTAKGGNCPDCSRINEVISRVGDRWSVLIVISLARYETLRFNELKRHLGISQRMLSLTLRELERDGLVHREYYPTIPPKVEYSLTDLGQSFREPVETLGLWALNNLPNIDAARETYDLENPTKASA</sequence>
<dbReference type="PANTHER" id="PTHR33204:SF39">
    <property type="entry name" value="TRANSCRIPTIONAL REGULATORY PROTEIN"/>
    <property type="match status" value="1"/>
</dbReference>
<proteinExistence type="predicted"/>
<accession>A0A1I4CFG1</accession>
<dbReference type="GO" id="GO:0003677">
    <property type="term" value="F:DNA binding"/>
    <property type="evidence" value="ECO:0007669"/>
    <property type="project" value="UniProtKB-KW"/>
</dbReference>
<evidence type="ECO:0000259" key="5">
    <source>
        <dbReference type="PROSITE" id="PS51118"/>
    </source>
</evidence>
<dbReference type="PROSITE" id="PS51118">
    <property type="entry name" value="HTH_HXLR"/>
    <property type="match status" value="1"/>
</dbReference>
<dbReference type="InterPro" id="IPR036388">
    <property type="entry name" value="WH-like_DNA-bd_sf"/>
</dbReference>
<organism evidence="6 7">
    <name type="scientific">Shimia haliotis</name>
    <dbReference type="NCBI Taxonomy" id="1280847"/>
    <lineage>
        <taxon>Bacteria</taxon>
        <taxon>Pseudomonadati</taxon>
        <taxon>Pseudomonadota</taxon>
        <taxon>Alphaproteobacteria</taxon>
        <taxon>Rhodobacterales</taxon>
        <taxon>Roseobacteraceae</taxon>
    </lineage>
</organism>
<evidence type="ECO:0000256" key="2">
    <source>
        <dbReference type="ARBA" id="ARBA00023125"/>
    </source>
</evidence>
<dbReference type="Gene3D" id="1.10.10.10">
    <property type="entry name" value="Winged helix-like DNA-binding domain superfamily/Winged helix DNA-binding domain"/>
    <property type="match status" value="1"/>
</dbReference>
<evidence type="ECO:0000313" key="7">
    <source>
        <dbReference type="Proteomes" id="UP000198851"/>
    </source>
</evidence>
<evidence type="ECO:0000256" key="1">
    <source>
        <dbReference type="ARBA" id="ARBA00023015"/>
    </source>
</evidence>
<protein>
    <submittedName>
        <fullName evidence="6">Transcriptional regulator, HxlR family</fullName>
    </submittedName>
</protein>
<dbReference type="InterPro" id="IPR002577">
    <property type="entry name" value="HTH_HxlR"/>
</dbReference>
<gene>
    <name evidence="6" type="ORF">SAMN04488036_102245</name>
</gene>
<dbReference type="InterPro" id="IPR036390">
    <property type="entry name" value="WH_DNA-bd_sf"/>
</dbReference>
<feature type="domain" description="HTH hxlR-type" evidence="5">
    <location>
        <begin position="33"/>
        <end position="135"/>
    </location>
</feature>
<dbReference type="Pfam" id="PF01638">
    <property type="entry name" value="HxlR"/>
    <property type="match status" value="1"/>
</dbReference>
<keyword evidence="7" id="KW-1185">Reference proteome</keyword>